<protein>
    <recommendedName>
        <fullName evidence="11">G-protein coupled receptors family 1 profile domain-containing protein</fullName>
    </recommendedName>
</protein>
<dbReference type="InterPro" id="IPR017452">
    <property type="entry name" value="GPCR_Rhodpsn_7TM"/>
</dbReference>
<dbReference type="GO" id="GO:0004930">
    <property type="term" value="F:G protein-coupled receptor activity"/>
    <property type="evidence" value="ECO:0007669"/>
    <property type="project" value="UniProtKB-KW"/>
</dbReference>
<dbReference type="Pfam" id="PF00001">
    <property type="entry name" value="7tm_1"/>
    <property type="match status" value="1"/>
</dbReference>
<dbReference type="PRINTS" id="PR00237">
    <property type="entry name" value="GPCRRHODOPSN"/>
</dbReference>
<keyword evidence="3 10" id="KW-0812">Transmembrane</keyword>
<evidence type="ECO:0000256" key="6">
    <source>
        <dbReference type="ARBA" id="ARBA00023136"/>
    </source>
</evidence>
<dbReference type="Proteomes" id="UP000507470">
    <property type="component" value="Unassembled WGS sequence"/>
</dbReference>
<name>A0A6J8DYB3_MYTCO</name>
<feature type="transmembrane region" description="Helical" evidence="10">
    <location>
        <begin position="34"/>
        <end position="59"/>
    </location>
</feature>
<evidence type="ECO:0000256" key="7">
    <source>
        <dbReference type="ARBA" id="ARBA00023170"/>
    </source>
</evidence>
<evidence type="ECO:0000256" key="10">
    <source>
        <dbReference type="SAM" id="Phobius"/>
    </source>
</evidence>
<feature type="transmembrane region" description="Helical" evidence="10">
    <location>
        <begin position="154"/>
        <end position="176"/>
    </location>
</feature>
<reference evidence="12 13" key="1">
    <citation type="submission" date="2020-06" db="EMBL/GenBank/DDBJ databases">
        <authorList>
            <person name="Li R."/>
            <person name="Bekaert M."/>
        </authorList>
    </citation>
    <scope>NUCLEOTIDE SEQUENCE [LARGE SCALE GENOMIC DNA]</scope>
    <source>
        <strain evidence="13">wild</strain>
    </source>
</reference>
<organism evidence="12 13">
    <name type="scientific">Mytilus coruscus</name>
    <name type="common">Sea mussel</name>
    <dbReference type="NCBI Taxonomy" id="42192"/>
    <lineage>
        <taxon>Eukaryota</taxon>
        <taxon>Metazoa</taxon>
        <taxon>Spiralia</taxon>
        <taxon>Lophotrochozoa</taxon>
        <taxon>Mollusca</taxon>
        <taxon>Bivalvia</taxon>
        <taxon>Autobranchia</taxon>
        <taxon>Pteriomorphia</taxon>
        <taxon>Mytilida</taxon>
        <taxon>Mytiloidea</taxon>
        <taxon>Mytilidae</taxon>
        <taxon>Mytilinae</taxon>
        <taxon>Mytilus</taxon>
    </lineage>
</organism>
<evidence type="ECO:0000256" key="2">
    <source>
        <dbReference type="ARBA" id="ARBA00022475"/>
    </source>
</evidence>
<dbReference type="Gene3D" id="1.20.1070.10">
    <property type="entry name" value="Rhodopsin 7-helix transmembrane proteins"/>
    <property type="match status" value="1"/>
</dbReference>
<dbReference type="InterPro" id="IPR000276">
    <property type="entry name" value="GPCR_Rhodpsn"/>
</dbReference>
<feature type="compositionally biased region" description="Polar residues" evidence="9">
    <location>
        <begin position="121"/>
        <end position="135"/>
    </location>
</feature>
<feature type="domain" description="G-protein coupled receptors family 1 profile" evidence="11">
    <location>
        <begin position="1"/>
        <end position="209"/>
    </location>
</feature>
<keyword evidence="7" id="KW-0675">Receptor</keyword>
<dbReference type="EMBL" id="CACVKT020008153">
    <property type="protein sequence ID" value="CAC5413579.1"/>
    <property type="molecule type" value="Genomic_DNA"/>
</dbReference>
<sequence length="228" mass="26348">MVVLWLPSCIVDRITHADIDVSVCIWDPALNQNFVIVIAIIGHHGSFFVILFCYIRVFYTLRKRNRFARRIRPKPVTVHNLSVIYPSTMETKVSSPETKYDESSSPENTGDHLKPGKVRKNSNPGLTGENATTSKIQHEESDNKKQVSTRDRRAFITLTYIIVGYVICWFPFHIVFDVSAVKPDAVSNTVYLITFWLTYLNSTINPFLYNFSNPEFRKAFKKILLRRK</sequence>
<comment type="subcellular location">
    <subcellularLocation>
        <location evidence="1">Cell membrane</location>
        <topology evidence="1">Multi-pass membrane protein</topology>
    </subcellularLocation>
</comment>
<evidence type="ECO:0000313" key="13">
    <source>
        <dbReference type="Proteomes" id="UP000507470"/>
    </source>
</evidence>
<feature type="compositionally biased region" description="Polar residues" evidence="9">
    <location>
        <begin position="93"/>
        <end position="108"/>
    </location>
</feature>
<dbReference type="AlphaFoldDB" id="A0A6J8DYB3"/>
<evidence type="ECO:0000256" key="4">
    <source>
        <dbReference type="ARBA" id="ARBA00022989"/>
    </source>
</evidence>
<keyword evidence="13" id="KW-1185">Reference proteome</keyword>
<dbReference type="OrthoDB" id="10071887at2759"/>
<dbReference type="PANTHER" id="PTHR24248">
    <property type="entry name" value="ADRENERGIC RECEPTOR-RELATED G-PROTEIN COUPLED RECEPTOR"/>
    <property type="match status" value="1"/>
</dbReference>
<keyword evidence="2" id="KW-1003">Cell membrane</keyword>
<keyword evidence="5" id="KW-0297">G-protein coupled receptor</keyword>
<dbReference type="PROSITE" id="PS50262">
    <property type="entry name" value="G_PROTEIN_RECEP_F1_2"/>
    <property type="match status" value="1"/>
</dbReference>
<dbReference type="GO" id="GO:0005886">
    <property type="term" value="C:plasma membrane"/>
    <property type="evidence" value="ECO:0007669"/>
    <property type="project" value="UniProtKB-SubCell"/>
</dbReference>
<evidence type="ECO:0000256" key="5">
    <source>
        <dbReference type="ARBA" id="ARBA00023040"/>
    </source>
</evidence>
<evidence type="ECO:0000256" key="3">
    <source>
        <dbReference type="ARBA" id="ARBA00022692"/>
    </source>
</evidence>
<keyword evidence="8" id="KW-0807">Transducer</keyword>
<gene>
    <name evidence="12" type="ORF">MCOR_46458</name>
</gene>
<evidence type="ECO:0000256" key="9">
    <source>
        <dbReference type="SAM" id="MobiDB-lite"/>
    </source>
</evidence>
<feature type="transmembrane region" description="Helical" evidence="10">
    <location>
        <begin position="188"/>
        <end position="211"/>
    </location>
</feature>
<evidence type="ECO:0000259" key="11">
    <source>
        <dbReference type="PROSITE" id="PS50262"/>
    </source>
</evidence>
<evidence type="ECO:0000256" key="1">
    <source>
        <dbReference type="ARBA" id="ARBA00004651"/>
    </source>
</evidence>
<feature type="compositionally biased region" description="Basic and acidic residues" evidence="9">
    <location>
        <begin position="136"/>
        <end position="145"/>
    </location>
</feature>
<proteinExistence type="predicted"/>
<keyword evidence="6 10" id="KW-0472">Membrane</keyword>
<keyword evidence="4 10" id="KW-1133">Transmembrane helix</keyword>
<accession>A0A6J8DYB3</accession>
<evidence type="ECO:0000256" key="8">
    <source>
        <dbReference type="ARBA" id="ARBA00023224"/>
    </source>
</evidence>
<evidence type="ECO:0000313" key="12">
    <source>
        <dbReference type="EMBL" id="CAC5413579.1"/>
    </source>
</evidence>
<feature type="region of interest" description="Disordered" evidence="9">
    <location>
        <begin position="93"/>
        <end position="145"/>
    </location>
</feature>
<dbReference type="SUPFAM" id="SSF81321">
    <property type="entry name" value="Family A G protein-coupled receptor-like"/>
    <property type="match status" value="1"/>
</dbReference>